<protein>
    <submittedName>
        <fullName evidence="1">Glucan biosynthesis protein G</fullName>
    </submittedName>
</protein>
<organism evidence="1 2">
    <name type="scientific">Imbroritus primus</name>
    <dbReference type="NCBI Taxonomy" id="3058603"/>
    <lineage>
        <taxon>Bacteria</taxon>
        <taxon>Pseudomonadati</taxon>
        <taxon>Pseudomonadota</taxon>
        <taxon>Betaproteobacteria</taxon>
        <taxon>Burkholderiales</taxon>
        <taxon>Burkholderiaceae</taxon>
        <taxon>Imbroritus</taxon>
    </lineage>
</organism>
<keyword evidence="2" id="KW-1185">Reference proteome</keyword>
<dbReference type="Proteomes" id="UP000004277">
    <property type="component" value="Unassembled WGS sequence"/>
</dbReference>
<name>A0ACD3SSU2_9BURK</name>
<reference evidence="1" key="1">
    <citation type="submission" date="2019-05" db="EMBL/GenBank/DDBJ databases">
        <title>Revised genome assembly of Burkholderiaceae (previously Ralstonia) sp. PBA.</title>
        <authorList>
            <person name="Gan H.M."/>
        </authorList>
    </citation>
    <scope>NUCLEOTIDE SEQUENCE</scope>
    <source>
        <strain evidence="1">PBA</strain>
    </source>
</reference>
<evidence type="ECO:0000313" key="1">
    <source>
        <dbReference type="EMBL" id="TMS59354.1"/>
    </source>
</evidence>
<accession>A0ACD3SSU2</accession>
<dbReference type="EMBL" id="AKCV02000011">
    <property type="protein sequence ID" value="TMS59354.1"/>
    <property type="molecule type" value="Genomic_DNA"/>
</dbReference>
<comment type="caution">
    <text evidence="1">The sequence shown here is derived from an EMBL/GenBank/DDBJ whole genome shotgun (WGS) entry which is preliminary data.</text>
</comment>
<gene>
    <name evidence="1" type="ORF">MW7_003005</name>
</gene>
<sequence>MFSATRLGRTSPSLACIVGMVLALCSIPAAQAFDFNDVAAKAKALAQRNYEAPAKNLPRELENLSFDAYRDIRYRPEKFLWRNNTLPFEIAFFHQGYFFDRPVKINEVNAQGVREIRFNPADFTYGANKVDPAKLRNLGFAGFRIHFPINTPKYKDEIISFLGATYFRALGKNQHYGQSARGLAIDTALSSGEEFPHFVEYWLVRPAGGAREIVVYALLDSRRATGAYRFTIRPGDDTIVDVKTRLFLRSNVSKLGIAPLTSMFYFGENQPPAVPDFRPEAHDSDGLSIHSGTGEWIWRPLVNPKRLLVTSFALSNPQGFGLLQRDRRFASYEDLALRYETRPGVWIQPKGKWGAGRVELVQIPTPDETNDNIVAQWIPDTPPAPKQPYDLEYRMLWQKDNEPRPNQAWVTQTRRGHGWGHGKPDDSELFVVDFEGTVFKSLGDKARIEPVVSGEQNVQILNTYYQRNEATGGGRMNIRIRRVDADKPVELRGYLRNGNIAISETWSYILPPS</sequence>
<proteinExistence type="predicted"/>
<evidence type="ECO:0000313" key="2">
    <source>
        <dbReference type="Proteomes" id="UP000004277"/>
    </source>
</evidence>